<dbReference type="GO" id="GO:0042121">
    <property type="term" value="P:alginic acid biosynthetic process"/>
    <property type="evidence" value="ECO:0007669"/>
    <property type="project" value="InterPro"/>
</dbReference>
<evidence type="ECO:0000313" key="12">
    <source>
        <dbReference type="Proteomes" id="UP000671910"/>
    </source>
</evidence>
<evidence type="ECO:0000256" key="6">
    <source>
        <dbReference type="ARBA" id="ARBA00023136"/>
    </source>
</evidence>
<evidence type="ECO:0000256" key="4">
    <source>
        <dbReference type="ARBA" id="ARBA00022692"/>
    </source>
</evidence>
<feature type="transmembrane region" description="Helical" evidence="8">
    <location>
        <begin position="417"/>
        <end position="435"/>
    </location>
</feature>
<dbReference type="RefSeq" id="WP_166339775.1">
    <property type="nucleotide sequence ID" value="NZ_CP072829.1"/>
</dbReference>
<dbReference type="GO" id="GO:0005886">
    <property type="term" value="C:plasma membrane"/>
    <property type="evidence" value="ECO:0007669"/>
    <property type="project" value="UniProtKB-SubCell"/>
</dbReference>
<keyword evidence="7" id="KW-0808">Transferase</keyword>
<evidence type="ECO:0000256" key="5">
    <source>
        <dbReference type="ARBA" id="ARBA00022989"/>
    </source>
</evidence>
<comment type="similarity">
    <text evidence="2 7">Belongs to the membrane-bound acyltransferase family.</text>
</comment>
<sequence>MVFSSTIFLFAFLPLFLAVYFAVPWRSVKNVVLLAFSLLFYAWGEPVYVWLMVGSIVVNWGFALLMDRFGSGSGGSHALKSDVRPWPRKLLLALALTVNLLVLGFYKYEGFLARNINAALGEQFIADLQLALPIGISFFTLQAITYVVDVYRGEVKVQKNPLYLGMYIAMFPQLVAGPIVRYADIEHEIDHRRATLAGFAQGLRLFCVGLGKKVLLANTAGVLADSLLPRNAADIGFVGCFSGVAAYTFQIYFDFSGYSDMAIGLGKMMGFDYPRNFNYPYTATSATEFWRRWHMSLGGFFRDYVYIPLGGNRVKTPRFVANTMIVWGLTGIWHGAAWNFVLWGLYWGVLILLEKFFIMRALERLPRFVSHLWCIVLFFFGWLLFAVTGLHNVVEWFCAMFGAYGFSGTSTVWELQSWSYVSLIPVMVIGSLPWAPWLRKKLEAWAEGDVHREIVAAPQKGNEAVPPCQVTLARPAATPARARVVSAVNVAVDAALFAVFVLSCMSVASSSYNPFIYFQF</sequence>
<dbReference type="PIRSF" id="PIRSF016636">
    <property type="entry name" value="AlgI_DltB"/>
    <property type="match status" value="1"/>
</dbReference>
<proteinExistence type="inferred from homology"/>
<feature type="transmembrane region" description="Helical" evidence="8">
    <location>
        <begin position="365"/>
        <end position="387"/>
    </location>
</feature>
<dbReference type="Proteomes" id="UP000671910">
    <property type="component" value="Chromosome"/>
</dbReference>
<dbReference type="AlphaFoldDB" id="A0A9E6MQ85"/>
<keyword evidence="3 7" id="KW-1003">Cell membrane</keyword>
<evidence type="ECO:0000256" key="7">
    <source>
        <dbReference type="PIRNR" id="PIRNR016636"/>
    </source>
</evidence>
<reference evidence="9 11" key="1">
    <citation type="submission" date="2019-11" db="EMBL/GenBank/DDBJ databases">
        <title>Eggerthellaceae novel genus isolated from the rectal contents of marmort.</title>
        <authorList>
            <person name="Zhang G."/>
        </authorList>
    </citation>
    <scope>NUCLEOTIDE SEQUENCE [LARGE SCALE GENOMIC DNA]</scope>
    <source>
        <strain evidence="11">zg-886</strain>
        <strain evidence="9">Zg-886</strain>
    </source>
</reference>
<feature type="transmembrane region" description="Helical" evidence="8">
    <location>
        <begin position="484"/>
        <end position="508"/>
    </location>
</feature>
<comment type="subcellular location">
    <subcellularLocation>
        <location evidence="1">Cell membrane</location>
        <topology evidence="1">Multi-pass membrane protein</topology>
    </subcellularLocation>
</comment>
<feature type="transmembrane region" description="Helical" evidence="8">
    <location>
        <begin position="162"/>
        <end position="183"/>
    </location>
</feature>
<feature type="transmembrane region" description="Helical" evidence="8">
    <location>
        <begin position="332"/>
        <end position="353"/>
    </location>
</feature>
<keyword evidence="6 7" id="KW-0472">Membrane</keyword>
<accession>A0A9E6MQ85</accession>
<keyword evidence="5 8" id="KW-1133">Transmembrane helix</keyword>
<dbReference type="InterPro" id="IPR024194">
    <property type="entry name" value="Ac/AlaTfrase_AlgI/DltB"/>
</dbReference>
<reference evidence="10" key="2">
    <citation type="submission" date="2021-04" db="EMBL/GenBank/DDBJ databases">
        <title>Novel species in family Eggerthellaceae.</title>
        <authorList>
            <person name="Zhang G."/>
        </authorList>
    </citation>
    <scope>NUCLEOTIDE SEQUENCE</scope>
    <source>
        <strain evidence="10">Zg-886</strain>
    </source>
</reference>
<evidence type="ECO:0000313" key="9">
    <source>
        <dbReference type="EMBL" id="NHM14483.1"/>
    </source>
</evidence>
<organism evidence="10 12">
    <name type="scientific">Xiamenia xianingshaonis</name>
    <dbReference type="NCBI Taxonomy" id="2682776"/>
    <lineage>
        <taxon>Bacteria</taxon>
        <taxon>Bacillati</taxon>
        <taxon>Actinomycetota</taxon>
        <taxon>Coriobacteriia</taxon>
        <taxon>Eggerthellales</taxon>
        <taxon>Eggerthellaceae</taxon>
        <taxon>Xiamenia</taxon>
    </lineage>
</organism>
<keyword evidence="7" id="KW-0012">Acyltransferase</keyword>
<dbReference type="PIRSF" id="PIRSF500217">
    <property type="entry name" value="AlgI"/>
    <property type="match status" value="1"/>
</dbReference>
<dbReference type="GO" id="GO:0016746">
    <property type="term" value="F:acyltransferase activity"/>
    <property type="evidence" value="ECO:0007669"/>
    <property type="project" value="UniProtKB-KW"/>
</dbReference>
<keyword evidence="4 8" id="KW-0812">Transmembrane</keyword>
<evidence type="ECO:0000313" key="10">
    <source>
        <dbReference type="EMBL" id="QTU83776.1"/>
    </source>
</evidence>
<dbReference type="EMBL" id="WPCR01000008">
    <property type="protein sequence ID" value="NHM14483.1"/>
    <property type="molecule type" value="Genomic_DNA"/>
</dbReference>
<evidence type="ECO:0000256" key="1">
    <source>
        <dbReference type="ARBA" id="ARBA00004651"/>
    </source>
</evidence>
<feature type="transmembrane region" description="Helical" evidence="8">
    <location>
        <begin position="128"/>
        <end position="150"/>
    </location>
</feature>
<keyword evidence="11" id="KW-1185">Reference proteome</keyword>
<feature type="transmembrane region" description="Helical" evidence="8">
    <location>
        <begin position="235"/>
        <end position="253"/>
    </location>
</feature>
<evidence type="ECO:0000256" key="3">
    <source>
        <dbReference type="ARBA" id="ARBA00022475"/>
    </source>
</evidence>
<evidence type="ECO:0000256" key="2">
    <source>
        <dbReference type="ARBA" id="ARBA00010323"/>
    </source>
</evidence>
<evidence type="ECO:0000256" key="8">
    <source>
        <dbReference type="SAM" id="Phobius"/>
    </source>
</evidence>
<dbReference type="InterPro" id="IPR004299">
    <property type="entry name" value="MBOAT_fam"/>
</dbReference>
<dbReference type="EMBL" id="CP072829">
    <property type="protein sequence ID" value="QTU83776.1"/>
    <property type="molecule type" value="Genomic_DNA"/>
</dbReference>
<dbReference type="Pfam" id="PF03062">
    <property type="entry name" value="MBOAT"/>
    <property type="match status" value="1"/>
</dbReference>
<protein>
    <submittedName>
        <fullName evidence="10">MBOAT family protein</fullName>
    </submittedName>
</protein>
<dbReference type="KEGG" id="ebz:J7S26_05150"/>
<feature type="transmembrane region" description="Helical" evidence="8">
    <location>
        <begin position="7"/>
        <end position="27"/>
    </location>
</feature>
<dbReference type="PANTHER" id="PTHR13285">
    <property type="entry name" value="ACYLTRANSFERASE"/>
    <property type="match status" value="1"/>
</dbReference>
<dbReference type="InterPro" id="IPR051085">
    <property type="entry name" value="MB_O-acyltransferase"/>
</dbReference>
<name>A0A9E6MQ85_9ACTN</name>
<evidence type="ECO:0000313" key="11">
    <source>
        <dbReference type="Proteomes" id="UP000636394"/>
    </source>
</evidence>
<dbReference type="Proteomes" id="UP000636394">
    <property type="component" value="Unassembled WGS sequence"/>
</dbReference>
<feature type="transmembrane region" description="Helical" evidence="8">
    <location>
        <begin position="90"/>
        <end position="108"/>
    </location>
</feature>
<dbReference type="PANTHER" id="PTHR13285:SF18">
    <property type="entry name" value="PROTEIN-CYSTEINE N-PALMITOYLTRANSFERASE RASP"/>
    <property type="match status" value="1"/>
</dbReference>
<dbReference type="InterPro" id="IPR028362">
    <property type="entry name" value="AlgI"/>
</dbReference>
<gene>
    <name evidence="9" type="ORF">GMI68_06860</name>
    <name evidence="10" type="ORF">J7S26_05150</name>
</gene>